<dbReference type="EMBL" id="LCTV02000003">
    <property type="protein sequence ID" value="PRQ76043.1"/>
    <property type="molecule type" value="Genomic_DNA"/>
</dbReference>
<comment type="similarity">
    <text evidence="3">Belongs to the PIGS family.</text>
</comment>
<keyword evidence="15" id="KW-1185">Reference proteome</keyword>
<dbReference type="InterPro" id="IPR019540">
    <property type="entry name" value="PtdIno-glycan_biosynth_class_S"/>
</dbReference>
<dbReference type="GO" id="GO:0006506">
    <property type="term" value="P:GPI anchor biosynthetic process"/>
    <property type="evidence" value="ECO:0007669"/>
    <property type="project" value="UniProtKB-UniPathway"/>
</dbReference>
<protein>
    <submittedName>
        <fullName evidence="14">Phosphatidylinositol-glycan biosynthesis class S protein-domain containing protein</fullName>
    </submittedName>
</protein>
<evidence type="ECO:0000256" key="5">
    <source>
        <dbReference type="ARBA" id="ARBA00022692"/>
    </source>
</evidence>
<proteinExistence type="inferred from homology"/>
<evidence type="ECO:0000313" key="16">
    <source>
        <dbReference type="Proteomes" id="UP000239560"/>
    </source>
</evidence>
<dbReference type="GO" id="GO:0042765">
    <property type="term" value="C:GPI-anchor transamidase complex"/>
    <property type="evidence" value="ECO:0007669"/>
    <property type="project" value="InterPro"/>
</dbReference>
<keyword evidence="7 12" id="KW-1133">Transmembrane helix</keyword>
<evidence type="ECO:0000256" key="8">
    <source>
        <dbReference type="ARBA" id="ARBA00023136"/>
    </source>
</evidence>
<feature type="region of interest" description="Disordered" evidence="11">
    <location>
        <begin position="566"/>
        <end position="701"/>
    </location>
</feature>
<name>A0A0K3CAQ4_RHOTO</name>
<evidence type="ECO:0000256" key="12">
    <source>
        <dbReference type="SAM" id="Phobius"/>
    </source>
</evidence>
<feature type="compositionally biased region" description="Acidic residues" evidence="11">
    <location>
        <begin position="640"/>
        <end position="649"/>
    </location>
</feature>
<feature type="compositionally biased region" description="Pro residues" evidence="11">
    <location>
        <begin position="447"/>
        <end position="456"/>
    </location>
</feature>
<feature type="compositionally biased region" description="Basic residues" evidence="11">
    <location>
        <begin position="626"/>
        <end position="635"/>
    </location>
</feature>
<evidence type="ECO:0000256" key="10">
    <source>
        <dbReference type="SAM" id="Coils"/>
    </source>
</evidence>
<reference evidence="14 16" key="2">
    <citation type="journal article" date="2018" name="Elife">
        <title>Functional genomics of lipid metabolism in the oleaginous yeast Rhodosporidium toruloides.</title>
        <authorList>
            <person name="Coradetti S.T."/>
            <person name="Pinel D."/>
            <person name="Geiselman G."/>
            <person name="Ito M."/>
            <person name="Mondo S."/>
            <person name="Reilly M.C."/>
            <person name="Cheng Y.F."/>
            <person name="Bauer S."/>
            <person name="Grigoriev I."/>
            <person name="Gladden J.M."/>
            <person name="Simmons B.A."/>
            <person name="Brem R."/>
            <person name="Arkin A.P."/>
            <person name="Skerker J.M."/>
        </authorList>
    </citation>
    <scope>NUCLEOTIDE SEQUENCE [LARGE SCALE GENOMIC DNA]</scope>
    <source>
        <strain evidence="14 16">NBRC 0880</strain>
    </source>
</reference>
<dbReference type="UniPathway" id="UPA00196"/>
<accession>A0A0K3CAQ4</accession>
<keyword evidence="5 12" id="KW-0812">Transmembrane</keyword>
<comment type="subcellular location">
    <subcellularLocation>
        <location evidence="1">Endoplasmic reticulum membrane</location>
        <topology evidence="1">Multi-pass membrane protein</topology>
    </subcellularLocation>
</comment>
<evidence type="ECO:0000256" key="7">
    <source>
        <dbReference type="ARBA" id="ARBA00022989"/>
    </source>
</evidence>
<evidence type="ECO:0000256" key="6">
    <source>
        <dbReference type="ARBA" id="ARBA00022824"/>
    </source>
</evidence>
<dbReference type="Pfam" id="PF10510">
    <property type="entry name" value="PIG-S"/>
    <property type="match status" value="2"/>
</dbReference>
<reference evidence="13 15" key="1">
    <citation type="submission" date="2015-07" db="EMBL/GenBank/DDBJ databases">
        <authorList>
            <person name="Cajimat M.N.B."/>
            <person name="Milazzo M.L."/>
            <person name="Fulhorst C.F."/>
        </authorList>
    </citation>
    <scope>NUCLEOTIDE SEQUENCE [LARGE SCALE GENOMIC DNA]</scope>
    <source>
        <strain evidence="13">Single colony</strain>
    </source>
</reference>
<dbReference type="OrthoDB" id="28748at2759"/>
<evidence type="ECO:0000256" key="1">
    <source>
        <dbReference type="ARBA" id="ARBA00004477"/>
    </source>
</evidence>
<feature type="region of interest" description="Disordered" evidence="11">
    <location>
        <begin position="1"/>
        <end position="27"/>
    </location>
</feature>
<feature type="compositionally biased region" description="Basic and acidic residues" evidence="11">
    <location>
        <begin position="566"/>
        <end position="579"/>
    </location>
</feature>
<dbReference type="PANTHER" id="PTHR21072">
    <property type="entry name" value="GPI TRANSAMIDASE COMPONENT PIG-S"/>
    <property type="match status" value="1"/>
</dbReference>
<keyword evidence="10" id="KW-0175">Coiled coil</keyword>
<evidence type="ECO:0000313" key="15">
    <source>
        <dbReference type="Proteomes" id="UP000199069"/>
    </source>
</evidence>
<evidence type="ECO:0000256" key="2">
    <source>
        <dbReference type="ARBA" id="ARBA00004687"/>
    </source>
</evidence>
<evidence type="ECO:0000256" key="11">
    <source>
        <dbReference type="SAM" id="MobiDB-lite"/>
    </source>
</evidence>
<feature type="region of interest" description="Disordered" evidence="11">
    <location>
        <begin position="436"/>
        <end position="463"/>
    </location>
</feature>
<evidence type="ECO:0000256" key="4">
    <source>
        <dbReference type="ARBA" id="ARBA00022502"/>
    </source>
</evidence>
<evidence type="ECO:0000313" key="13">
    <source>
        <dbReference type="EMBL" id="CTR05963.1"/>
    </source>
</evidence>
<feature type="region of interest" description="Disordered" evidence="11">
    <location>
        <begin position="487"/>
        <end position="549"/>
    </location>
</feature>
<keyword evidence="6" id="KW-0256">Endoplasmic reticulum</keyword>
<feature type="transmembrane region" description="Helical" evidence="12">
    <location>
        <begin position="33"/>
        <end position="50"/>
    </location>
</feature>
<comment type="pathway">
    <text evidence="2">Glycolipid biosynthesis; glycosylphosphatidylinositol-anchor biosynthesis.</text>
</comment>
<keyword evidence="4" id="KW-0337">GPI-anchor biosynthesis</keyword>
<keyword evidence="8 12" id="KW-0472">Membrane</keyword>
<dbReference type="Proteomes" id="UP000199069">
    <property type="component" value="Unassembled WGS sequence"/>
</dbReference>
<dbReference type="STRING" id="5286.A0A0K3CAQ4"/>
<evidence type="ECO:0000256" key="3">
    <source>
        <dbReference type="ARBA" id="ARBA00005316"/>
    </source>
</evidence>
<sequence length="797" mass="88529">MSESPTEAAVEASKPGPRLNPPSPSVDTRSRRWIVLCFWAVVLLGLPLWWKTTTLERRSLPGSRVHEWAENWQERIPRRDDLRDGTDPRVVRFSSHYKVVLSLLNQDASQGGAVLTWDAPSLIRQHLRPLLTTLAPLHNFTFETQIQYFSPLAIELHRDEGAGTLVEENDLRAFVNNADWNLATGDTLDPVIHLMLYVPSAENRPMRIRAGDDSKPTSAFIMPQRGGVVILNPPSSSFESPPSVSLDLPSSAFAPSFRLFEQQLRILLGLETLRSGGAEQSQVDRLVHRRTREAVEDCVETLQATVKMARDIPNMRIGKEVQERVKRALDELDKASSATDPVDALRHAALAQTLASQAYFDPSMVALLYFPDEHKYAIYTPLFGPVAVPLLVGLLREFREWKKARKEKKAGVRRTENGDEDVGVVALRVEAAYKPFGRPRTPLKPFSTPPDRPAPPHQQAWTSPAHLLTATRLCWLRRMPHKRAKRSLRLAASEAKGVDNPPTAADSLLPIPTTTEGKDAAGTADGEKRNKKRKKAGSGAGPVDTGGMSKSAFRILNAAKLREEYHAKKKRKVEEETKGKNPNQQKKPSAIQPLPYESLSSFNHRVEQEMRHSVRTAIKDASNAAQKRKDRKGKAKQTADEDEEEEEDSGVTKDKNGKPVAKKAKPTPEESLDPFAKPKVQREQQQLEQAKSRSGRTEFAAADLRRRIDDVVQAPPTLADPARKGLMQKVLGPGGAAACGTTSEGPGTFKLAGPDAPVGSSRLPINPAMKAMLDAERERAVKMYRQLKEQREKERAK</sequence>
<keyword evidence="9" id="KW-0325">Glycoprotein</keyword>
<gene>
    <name evidence="13" type="primary">FGENESH: predicted gene_3.275</name>
    <name evidence="14" type="ORF">AAT19DRAFT_13065</name>
    <name evidence="13" type="ORF">BN2166_0018240</name>
</gene>
<dbReference type="PANTHER" id="PTHR21072:SF13">
    <property type="entry name" value="GPI TRANSAMIDASE COMPONENT PIG-S"/>
    <property type="match status" value="1"/>
</dbReference>
<evidence type="ECO:0000313" key="14">
    <source>
        <dbReference type="EMBL" id="PRQ76043.1"/>
    </source>
</evidence>
<dbReference type="Proteomes" id="UP000239560">
    <property type="component" value="Unassembled WGS sequence"/>
</dbReference>
<organism evidence="13 15">
    <name type="scientific">Rhodotorula toruloides</name>
    <name type="common">Yeast</name>
    <name type="synonym">Rhodosporidium toruloides</name>
    <dbReference type="NCBI Taxonomy" id="5286"/>
    <lineage>
        <taxon>Eukaryota</taxon>
        <taxon>Fungi</taxon>
        <taxon>Dikarya</taxon>
        <taxon>Basidiomycota</taxon>
        <taxon>Pucciniomycotina</taxon>
        <taxon>Microbotryomycetes</taxon>
        <taxon>Sporidiobolales</taxon>
        <taxon>Sporidiobolaceae</taxon>
        <taxon>Rhodotorula</taxon>
    </lineage>
</organism>
<dbReference type="EMBL" id="CWKI01000003">
    <property type="protein sequence ID" value="CTR05963.1"/>
    <property type="molecule type" value="Genomic_DNA"/>
</dbReference>
<feature type="coiled-coil region" evidence="10">
    <location>
        <begin position="770"/>
        <end position="797"/>
    </location>
</feature>
<evidence type="ECO:0000256" key="9">
    <source>
        <dbReference type="ARBA" id="ARBA00023180"/>
    </source>
</evidence>
<dbReference type="GO" id="GO:0016255">
    <property type="term" value="P:attachment of GPI anchor to protein"/>
    <property type="evidence" value="ECO:0007669"/>
    <property type="project" value="InterPro"/>
</dbReference>
<dbReference type="AlphaFoldDB" id="A0A0K3CAQ4"/>